<dbReference type="HAMAP" id="MF_00121">
    <property type="entry name" value="GatB"/>
    <property type="match status" value="1"/>
</dbReference>
<dbReference type="EC" id="6.3.5.-" evidence="7"/>
<keyword evidence="7" id="KW-0496">Mitochondrion</keyword>
<evidence type="ECO:0000256" key="6">
    <source>
        <dbReference type="ARBA" id="ARBA00047913"/>
    </source>
</evidence>
<comment type="subcellular location">
    <subcellularLocation>
        <location evidence="7">Mitochondrion</location>
    </subcellularLocation>
</comment>
<keyword evidence="4 7" id="KW-0067">ATP-binding</keyword>
<evidence type="ECO:0000313" key="10">
    <source>
        <dbReference type="EMBL" id="KUI61304.1"/>
    </source>
</evidence>
<feature type="domain" description="Asn/Gln amidotransferase" evidence="9">
    <location>
        <begin position="438"/>
        <end position="627"/>
    </location>
</feature>
<evidence type="ECO:0000256" key="8">
    <source>
        <dbReference type="SAM" id="MobiDB-lite"/>
    </source>
</evidence>
<dbReference type="AlphaFoldDB" id="A0A194VBN8"/>
<keyword evidence="11" id="KW-1185">Reference proteome</keyword>
<protein>
    <recommendedName>
        <fullName evidence="7">Glutamyl-tRNA(Gln) amidotransferase subunit B, mitochondrial</fullName>
        <shortName evidence="7">Glu-AdT subunit B</shortName>
        <ecNumber evidence="7">6.3.5.-</ecNumber>
    </recommendedName>
</protein>
<organism evidence="10 11">
    <name type="scientific">Cytospora mali</name>
    <name type="common">Apple Valsa canker fungus</name>
    <name type="synonym">Valsa mali</name>
    <dbReference type="NCBI Taxonomy" id="578113"/>
    <lineage>
        <taxon>Eukaryota</taxon>
        <taxon>Fungi</taxon>
        <taxon>Dikarya</taxon>
        <taxon>Ascomycota</taxon>
        <taxon>Pezizomycotina</taxon>
        <taxon>Sordariomycetes</taxon>
        <taxon>Sordariomycetidae</taxon>
        <taxon>Diaporthales</taxon>
        <taxon>Cytosporaceae</taxon>
        <taxon>Cytospora</taxon>
    </lineage>
</organism>
<evidence type="ECO:0000256" key="2">
    <source>
        <dbReference type="ARBA" id="ARBA00022598"/>
    </source>
</evidence>
<dbReference type="GO" id="GO:0050567">
    <property type="term" value="F:glutaminyl-tRNA synthase (glutamine-hydrolyzing) activity"/>
    <property type="evidence" value="ECO:0007669"/>
    <property type="project" value="UniProtKB-UniRule"/>
</dbReference>
<evidence type="ECO:0000256" key="1">
    <source>
        <dbReference type="ARBA" id="ARBA00005306"/>
    </source>
</evidence>
<dbReference type="GO" id="GO:0005739">
    <property type="term" value="C:mitochondrion"/>
    <property type="evidence" value="ECO:0007669"/>
    <property type="project" value="UniProtKB-SubCell"/>
</dbReference>
<dbReference type="InterPro" id="IPR018027">
    <property type="entry name" value="Asn/Gln_amidotransferase"/>
</dbReference>
<keyword evidence="5 7" id="KW-0648">Protein biosynthesis</keyword>
<feature type="compositionally biased region" description="Polar residues" evidence="8">
    <location>
        <begin position="47"/>
        <end position="67"/>
    </location>
</feature>
<evidence type="ECO:0000256" key="7">
    <source>
        <dbReference type="HAMAP-Rule" id="MF_03147"/>
    </source>
</evidence>
<dbReference type="GO" id="GO:0030956">
    <property type="term" value="C:glutamyl-tRNA(Gln) amidotransferase complex"/>
    <property type="evidence" value="ECO:0007669"/>
    <property type="project" value="UniProtKB-UniRule"/>
</dbReference>
<sequence length="639" mass="71473">MARIPVSELSRYLLRGKLHHPSCLRLSRSYHPALSPASARRHFSLSSPRFQQGSLPTSVPSKDSSNHVPLRKQLKAEEKALKASGRKKTDNVSKQVVPGWELTVGIEIHAQLNTDHKLFSAATPPLPTDDPNTRVALFDLAMPGSQPIFQTDALIPAVRAAIALNCDVQRVSRWDRKHYFWWDQPGGYQITQYHEPFAREGHITLYKRDGIAEEDGDAVTVGIQQIQMEQDTAKTLARPDGVQWVDFNRVGVPLVEIITKPDIHHPKTAAALVRKIQMYLNSVDACVSGMEAGGLRADVNVSVRRTDHALFDTMPLGQRTEIKNLSSFKAVEDAIIAERDRQIAVLTQGGVIAGETRGWSIGGTKTTRLRGKEGEVDYRYMPDPDLGPVVISDGVVSHLRENLGVLPDAELDELVGEYGLRTKDAMSLVQLDGGGRLEYFYHVIQRLQTRLRDQWTKDCGVLAANWVLHELGRLTSERNASADGSVEDLGMTPSGECSRVPSEHLADIIYFLHTRRISSSVSKELLFAVFRGDLSSANPDGYSSIEQAIDREGLWFQRLSKEQYEVLATDLLASERSMLMSKFAPHFSQGKKYPEGQLMYLVGKMMRSGPPQQMDARDARETLTRLIEKMMEDLPKEYR</sequence>
<dbReference type="NCBIfam" id="NF004012">
    <property type="entry name" value="PRK05477.1-2"/>
    <property type="match status" value="1"/>
</dbReference>
<dbReference type="NCBIfam" id="TIGR00133">
    <property type="entry name" value="gatB"/>
    <property type="match status" value="1"/>
</dbReference>
<dbReference type="InterPro" id="IPR003789">
    <property type="entry name" value="Asn/Gln_tRNA_amidoTrase-B-like"/>
</dbReference>
<dbReference type="Proteomes" id="UP000078576">
    <property type="component" value="Unassembled WGS sequence"/>
</dbReference>
<dbReference type="STRING" id="694573.A0A194VBN8"/>
<dbReference type="OrthoDB" id="1722066at2759"/>
<dbReference type="InterPro" id="IPR014746">
    <property type="entry name" value="Gln_synth/guanido_kin_cat_dom"/>
</dbReference>
<evidence type="ECO:0000256" key="5">
    <source>
        <dbReference type="ARBA" id="ARBA00022917"/>
    </source>
</evidence>
<dbReference type="InterPro" id="IPR006075">
    <property type="entry name" value="Asn/Gln-tRNA_Trfase_suB/E_cat"/>
</dbReference>
<name>A0A194VBN8_CYTMA</name>
<dbReference type="Pfam" id="PF02934">
    <property type="entry name" value="GatB_N"/>
    <property type="match status" value="1"/>
</dbReference>
<dbReference type="GO" id="GO:0005524">
    <property type="term" value="F:ATP binding"/>
    <property type="evidence" value="ECO:0007669"/>
    <property type="project" value="UniProtKB-KW"/>
</dbReference>
<evidence type="ECO:0000313" key="11">
    <source>
        <dbReference type="Proteomes" id="UP000078576"/>
    </source>
</evidence>
<gene>
    <name evidence="10" type="ORF">VP1G_08486</name>
</gene>
<dbReference type="InterPro" id="IPR004413">
    <property type="entry name" value="GatB"/>
</dbReference>
<dbReference type="GO" id="GO:0032543">
    <property type="term" value="P:mitochondrial translation"/>
    <property type="evidence" value="ECO:0007669"/>
    <property type="project" value="UniProtKB-UniRule"/>
</dbReference>
<comment type="function">
    <text evidence="7">Allows the formation of correctly charged Gln-tRNA(Gln) through the transamidation of misacylated Glu-tRNA(Gln) in the mitochondria. The reaction takes place in the presence of glutamine and ATP through an activated gamma-phospho-Glu-tRNA(Gln).</text>
</comment>
<evidence type="ECO:0000256" key="4">
    <source>
        <dbReference type="ARBA" id="ARBA00022840"/>
    </source>
</evidence>
<proteinExistence type="inferred from homology"/>
<evidence type="ECO:0000259" key="9">
    <source>
        <dbReference type="SMART" id="SM00845"/>
    </source>
</evidence>
<feature type="region of interest" description="Disordered" evidence="8">
    <location>
        <begin position="47"/>
        <end position="72"/>
    </location>
</feature>
<dbReference type="SUPFAM" id="SSF89095">
    <property type="entry name" value="GatB/YqeY motif"/>
    <property type="match status" value="1"/>
</dbReference>
<dbReference type="EMBL" id="KN714773">
    <property type="protein sequence ID" value="KUI61304.1"/>
    <property type="molecule type" value="Genomic_DNA"/>
</dbReference>
<dbReference type="InterPro" id="IPR017958">
    <property type="entry name" value="Gln-tRNA_amidoTrfase_suB_CS"/>
</dbReference>
<dbReference type="SUPFAM" id="SSF55931">
    <property type="entry name" value="Glutamine synthetase/guanido kinase"/>
    <property type="match status" value="1"/>
</dbReference>
<evidence type="ECO:0000256" key="3">
    <source>
        <dbReference type="ARBA" id="ARBA00022741"/>
    </source>
</evidence>
<reference evidence="11" key="1">
    <citation type="submission" date="2014-12" db="EMBL/GenBank/DDBJ databases">
        <title>Genome Sequence of Valsa Canker Pathogens Uncovers a Specific Adaption of Colonization on Woody Bark.</title>
        <authorList>
            <person name="Yin Z."/>
            <person name="Liu H."/>
            <person name="Gao X."/>
            <person name="Li Z."/>
            <person name="Song N."/>
            <person name="Ke X."/>
            <person name="Dai Q."/>
            <person name="Wu Y."/>
            <person name="Sun Y."/>
            <person name="Xu J.-R."/>
            <person name="Kang Z.K."/>
            <person name="Wang L."/>
            <person name="Huang L."/>
        </authorList>
    </citation>
    <scope>NUCLEOTIDE SEQUENCE [LARGE SCALE GENOMIC DNA]</scope>
    <source>
        <strain evidence="11">SXYL134</strain>
    </source>
</reference>
<keyword evidence="2 7" id="KW-0436">Ligase</keyword>
<dbReference type="SMART" id="SM00845">
    <property type="entry name" value="GatB_Yqey"/>
    <property type="match status" value="1"/>
</dbReference>
<dbReference type="InterPro" id="IPR017959">
    <property type="entry name" value="Asn/Gln-tRNA_amidoTrfase_suB/E"/>
</dbReference>
<comment type="subunit">
    <text evidence="7">Subunit of the heterotrimeric GatCAB amidotransferase (AdT) complex, composed of A, B and C subunits.</text>
</comment>
<accession>A0A194VBN8</accession>
<dbReference type="PROSITE" id="PS01234">
    <property type="entry name" value="GATB"/>
    <property type="match status" value="1"/>
</dbReference>
<comment type="catalytic activity">
    <reaction evidence="6 7">
        <text>L-glutamyl-tRNA(Gln) + L-glutamine + ATP + H2O = L-glutaminyl-tRNA(Gln) + L-glutamate + ADP + phosphate + H(+)</text>
        <dbReference type="Rhea" id="RHEA:17521"/>
        <dbReference type="Rhea" id="RHEA-COMP:9681"/>
        <dbReference type="Rhea" id="RHEA-COMP:9684"/>
        <dbReference type="ChEBI" id="CHEBI:15377"/>
        <dbReference type="ChEBI" id="CHEBI:15378"/>
        <dbReference type="ChEBI" id="CHEBI:29985"/>
        <dbReference type="ChEBI" id="CHEBI:30616"/>
        <dbReference type="ChEBI" id="CHEBI:43474"/>
        <dbReference type="ChEBI" id="CHEBI:58359"/>
        <dbReference type="ChEBI" id="CHEBI:78520"/>
        <dbReference type="ChEBI" id="CHEBI:78521"/>
        <dbReference type="ChEBI" id="CHEBI:456216"/>
    </reaction>
</comment>
<comment type="similarity">
    <text evidence="1 7">Belongs to the GatB/GatE family. GatB subfamily.</text>
</comment>
<dbReference type="GO" id="GO:0070681">
    <property type="term" value="P:glutaminyl-tRNAGln biosynthesis via transamidation"/>
    <property type="evidence" value="ECO:0007669"/>
    <property type="project" value="UniProtKB-UniRule"/>
</dbReference>
<dbReference type="PANTHER" id="PTHR11659:SF0">
    <property type="entry name" value="GLUTAMYL-TRNA(GLN) AMIDOTRANSFERASE SUBUNIT B, MITOCHONDRIAL"/>
    <property type="match status" value="1"/>
</dbReference>
<keyword evidence="3 7" id="KW-0547">Nucleotide-binding</keyword>
<dbReference type="PANTHER" id="PTHR11659">
    <property type="entry name" value="GLUTAMYL-TRNA GLN AMIDOTRANSFERASE SUBUNIT B MITOCHONDRIAL AND PROKARYOTIC PET112-RELATED"/>
    <property type="match status" value="1"/>
</dbReference>